<feature type="region of interest" description="Disordered" evidence="3">
    <location>
        <begin position="1"/>
        <end position="30"/>
    </location>
</feature>
<dbReference type="RefSeq" id="WP_379729998.1">
    <property type="nucleotide sequence ID" value="NZ_JBHRYJ010000008.1"/>
</dbReference>
<protein>
    <submittedName>
        <fullName evidence="5">TetR/AcrR family transcriptional regulator</fullName>
    </submittedName>
</protein>
<proteinExistence type="predicted"/>
<dbReference type="EMBL" id="JBHRYJ010000008">
    <property type="protein sequence ID" value="MFC3678366.1"/>
    <property type="molecule type" value="Genomic_DNA"/>
</dbReference>
<evidence type="ECO:0000256" key="2">
    <source>
        <dbReference type="PROSITE-ProRule" id="PRU00335"/>
    </source>
</evidence>
<name>A0ABV7VNN3_9PROT</name>
<evidence type="ECO:0000259" key="4">
    <source>
        <dbReference type="PROSITE" id="PS50977"/>
    </source>
</evidence>
<feature type="DNA-binding region" description="H-T-H motif" evidence="2">
    <location>
        <begin position="55"/>
        <end position="74"/>
    </location>
</feature>
<dbReference type="SUPFAM" id="SSF46689">
    <property type="entry name" value="Homeodomain-like"/>
    <property type="match status" value="1"/>
</dbReference>
<sequence length="238" mass="26811">MRARSTLTRTSGDKKKPAAPAAGKKRGSRLSFEERRAQILAKAVEFFAEFGLTAQTRSLAEACGVSQRLIYRFFPSKAALLAEVYNQAILSPFKSLWLVQLGDRKKPMQQRLEAFYTDYYNTVLTERWLRLFLYASLAEVDMAPNYIATIIRQMLEVITVETAVEQGVTLPKDAHLVHELGWLLHGAVSHFAIRRYLYQAGHDVPAEVVLDMHIRSFLAGFAAAAEAVRQAERHIAAE</sequence>
<accession>A0ABV7VNN3</accession>
<organism evidence="5 6">
    <name type="scientific">Ferrovibrio xuzhouensis</name>
    <dbReference type="NCBI Taxonomy" id="1576914"/>
    <lineage>
        <taxon>Bacteria</taxon>
        <taxon>Pseudomonadati</taxon>
        <taxon>Pseudomonadota</taxon>
        <taxon>Alphaproteobacteria</taxon>
        <taxon>Rhodospirillales</taxon>
        <taxon>Rhodospirillaceae</taxon>
        <taxon>Ferrovibrio</taxon>
    </lineage>
</organism>
<evidence type="ECO:0000313" key="5">
    <source>
        <dbReference type="EMBL" id="MFC3678366.1"/>
    </source>
</evidence>
<gene>
    <name evidence="5" type="ORF">ACFOOQ_22665</name>
</gene>
<feature type="domain" description="HTH tetR-type" evidence="4">
    <location>
        <begin position="33"/>
        <end position="92"/>
    </location>
</feature>
<dbReference type="Pfam" id="PF00440">
    <property type="entry name" value="TetR_N"/>
    <property type="match status" value="1"/>
</dbReference>
<dbReference type="PANTHER" id="PTHR30055">
    <property type="entry name" value="HTH-TYPE TRANSCRIPTIONAL REGULATOR RUTR"/>
    <property type="match status" value="1"/>
</dbReference>
<dbReference type="PANTHER" id="PTHR30055:SF181">
    <property type="entry name" value="BLR6905 PROTEIN"/>
    <property type="match status" value="1"/>
</dbReference>
<dbReference type="PRINTS" id="PR00455">
    <property type="entry name" value="HTHTETR"/>
</dbReference>
<dbReference type="InterPro" id="IPR009057">
    <property type="entry name" value="Homeodomain-like_sf"/>
</dbReference>
<comment type="caution">
    <text evidence="5">The sequence shown here is derived from an EMBL/GenBank/DDBJ whole genome shotgun (WGS) entry which is preliminary data.</text>
</comment>
<dbReference type="PROSITE" id="PS50977">
    <property type="entry name" value="HTH_TETR_2"/>
    <property type="match status" value="1"/>
</dbReference>
<evidence type="ECO:0000256" key="1">
    <source>
        <dbReference type="ARBA" id="ARBA00023125"/>
    </source>
</evidence>
<evidence type="ECO:0000313" key="6">
    <source>
        <dbReference type="Proteomes" id="UP001595711"/>
    </source>
</evidence>
<dbReference type="Proteomes" id="UP001595711">
    <property type="component" value="Unassembled WGS sequence"/>
</dbReference>
<dbReference type="Gene3D" id="1.10.357.10">
    <property type="entry name" value="Tetracycline Repressor, domain 2"/>
    <property type="match status" value="1"/>
</dbReference>
<feature type="compositionally biased region" description="Polar residues" evidence="3">
    <location>
        <begin position="1"/>
        <end position="10"/>
    </location>
</feature>
<dbReference type="InterPro" id="IPR050109">
    <property type="entry name" value="HTH-type_TetR-like_transc_reg"/>
</dbReference>
<reference evidence="6" key="1">
    <citation type="journal article" date="2019" name="Int. J. Syst. Evol. Microbiol.">
        <title>The Global Catalogue of Microorganisms (GCM) 10K type strain sequencing project: providing services to taxonomists for standard genome sequencing and annotation.</title>
        <authorList>
            <consortium name="The Broad Institute Genomics Platform"/>
            <consortium name="The Broad Institute Genome Sequencing Center for Infectious Disease"/>
            <person name="Wu L."/>
            <person name="Ma J."/>
        </authorList>
    </citation>
    <scope>NUCLEOTIDE SEQUENCE [LARGE SCALE GENOMIC DNA]</scope>
    <source>
        <strain evidence="6">KCTC 42182</strain>
    </source>
</reference>
<keyword evidence="6" id="KW-1185">Reference proteome</keyword>
<evidence type="ECO:0000256" key="3">
    <source>
        <dbReference type="SAM" id="MobiDB-lite"/>
    </source>
</evidence>
<keyword evidence="1 2" id="KW-0238">DNA-binding</keyword>
<dbReference type="InterPro" id="IPR001647">
    <property type="entry name" value="HTH_TetR"/>
</dbReference>